<dbReference type="EMBL" id="KB206203">
    <property type="protein sequence ID" value="ELP94520.1"/>
    <property type="molecule type" value="Genomic_DNA"/>
</dbReference>
<feature type="chain" id="PRO_5003974143" evidence="1">
    <location>
        <begin position="20"/>
        <end position="353"/>
    </location>
</feature>
<dbReference type="RefSeq" id="XP_004261291.1">
    <property type="nucleotide sequence ID" value="XM_004261243.1"/>
</dbReference>
<evidence type="ECO:0000313" key="3">
    <source>
        <dbReference type="Proteomes" id="UP000014680"/>
    </source>
</evidence>
<keyword evidence="1" id="KW-0732">Signal</keyword>
<dbReference type="VEuPathDB" id="AmoebaDB:EIN_116010"/>
<dbReference type="Proteomes" id="UP000014680">
    <property type="component" value="Unassembled WGS sequence"/>
</dbReference>
<feature type="signal peptide" evidence="1">
    <location>
        <begin position="1"/>
        <end position="19"/>
    </location>
</feature>
<proteinExistence type="predicted"/>
<dbReference type="KEGG" id="eiv:EIN_116010"/>
<protein>
    <submittedName>
        <fullName evidence="2">Uncharacterized protein</fullName>
    </submittedName>
</protein>
<keyword evidence="3" id="KW-1185">Reference proteome</keyword>
<name>L7FPC0_ENTIV</name>
<sequence>MFVFLFLFFSLTIAADTYAKDDYFGYFVIYIVDKCYVTGITEAAKKYKKVSKDSASKFQLYYAATCSDKASDWIIDTESHIVYSGASSCTDDTLALPVYYYDTLSCFQQGSQFPIVNFDGKNVYFSYYTDTTCKTLSTDTSVYAPVDTCVDSGKTDKVQYTAANLYKRDVGDDFEIYVEGRCYVDSIATDSTKYVVVHSDGLMYQDANCVYAESSKVAATGDEYKVIKVLSLPEYYYADRNYAKIDCNDPLKLDYYIMADYYHTSLATCNEKNSLNFTTTKKSITFNYYDSKCETPDSVEPKSEQKYAVCTKNKDSNNVFYFYGKNSAVVIPDKDNSIEVIISIVAIILMALF</sequence>
<reference evidence="2 3" key="1">
    <citation type="submission" date="2012-10" db="EMBL/GenBank/DDBJ databases">
        <authorList>
            <person name="Zafar N."/>
            <person name="Inman J."/>
            <person name="Hall N."/>
            <person name="Lorenzi H."/>
            <person name="Caler E."/>
        </authorList>
    </citation>
    <scope>NUCLEOTIDE SEQUENCE [LARGE SCALE GENOMIC DNA]</scope>
    <source>
        <strain evidence="2 3">IP1</strain>
    </source>
</reference>
<organism evidence="2 3">
    <name type="scientific">Entamoeba invadens IP1</name>
    <dbReference type="NCBI Taxonomy" id="370355"/>
    <lineage>
        <taxon>Eukaryota</taxon>
        <taxon>Amoebozoa</taxon>
        <taxon>Evosea</taxon>
        <taxon>Archamoebae</taxon>
        <taxon>Mastigamoebida</taxon>
        <taxon>Entamoebidae</taxon>
        <taxon>Entamoeba</taxon>
    </lineage>
</organism>
<accession>L7FPC0</accession>
<gene>
    <name evidence="2" type="ORF">EIN_116010</name>
</gene>
<dbReference type="GeneID" id="14893530"/>
<dbReference type="AlphaFoldDB" id="L7FPC0"/>
<evidence type="ECO:0000313" key="2">
    <source>
        <dbReference type="EMBL" id="ELP94520.1"/>
    </source>
</evidence>
<evidence type="ECO:0000256" key="1">
    <source>
        <dbReference type="SAM" id="SignalP"/>
    </source>
</evidence>